<name>A0ABT7E392_9NEIS</name>
<sequence>MSHILIKHAHTLPRAEAKTLAQNVADKMKEEFSFEYNWQGDTLNFKRSGVQGTISVTDTEVAVEAKLGLLLSALKPKVESEINRFLKENFG</sequence>
<comment type="caution">
    <text evidence="1">The sequence shown here is derived from an EMBL/GenBank/DDBJ whole genome shotgun (WGS) entry which is preliminary data.</text>
</comment>
<dbReference type="Proteomes" id="UP001172778">
    <property type="component" value="Unassembled WGS sequence"/>
</dbReference>
<dbReference type="NCBIfam" id="TIGR02610">
    <property type="entry name" value="PHA_gran_rgn"/>
    <property type="match status" value="1"/>
</dbReference>
<dbReference type="RefSeq" id="WP_284103102.1">
    <property type="nucleotide sequence ID" value="NZ_JARRAF010000051.1"/>
</dbReference>
<gene>
    <name evidence="1" type="ORF">PZA18_22290</name>
</gene>
<protein>
    <submittedName>
        <fullName evidence="1">Polyhydroxyalkanoic acid system family protein</fullName>
    </submittedName>
</protein>
<evidence type="ECO:0000313" key="1">
    <source>
        <dbReference type="EMBL" id="MDK2126780.1"/>
    </source>
</evidence>
<dbReference type="InterPro" id="IPR013433">
    <property type="entry name" value="PHA_gran_rgn"/>
</dbReference>
<reference evidence="1" key="1">
    <citation type="submission" date="2023-03" db="EMBL/GenBank/DDBJ databases">
        <title>Chitinimonas shenzhenensis gen. nov., sp. nov., a novel member of family Burkholderiaceae isolated from activated sludge collected in Shen Zhen, China.</title>
        <authorList>
            <person name="Wang X."/>
        </authorList>
    </citation>
    <scope>NUCLEOTIDE SEQUENCE</scope>
    <source>
        <strain evidence="1">DQS-5</strain>
    </source>
</reference>
<organism evidence="1 2">
    <name type="scientific">Parachitinimonas caeni</name>
    <dbReference type="NCBI Taxonomy" id="3031301"/>
    <lineage>
        <taxon>Bacteria</taxon>
        <taxon>Pseudomonadati</taxon>
        <taxon>Pseudomonadota</taxon>
        <taxon>Betaproteobacteria</taxon>
        <taxon>Neisseriales</taxon>
        <taxon>Chitinibacteraceae</taxon>
        <taxon>Parachitinimonas</taxon>
    </lineage>
</organism>
<dbReference type="EMBL" id="JARRAF010000051">
    <property type="protein sequence ID" value="MDK2126780.1"/>
    <property type="molecule type" value="Genomic_DNA"/>
</dbReference>
<proteinExistence type="predicted"/>
<keyword evidence="2" id="KW-1185">Reference proteome</keyword>
<dbReference type="Pfam" id="PF09650">
    <property type="entry name" value="PHA_gran_rgn"/>
    <property type="match status" value="1"/>
</dbReference>
<accession>A0ABT7E392</accession>
<evidence type="ECO:0000313" key="2">
    <source>
        <dbReference type="Proteomes" id="UP001172778"/>
    </source>
</evidence>